<feature type="compositionally biased region" description="Basic residues" evidence="4">
    <location>
        <begin position="182"/>
        <end position="194"/>
    </location>
</feature>
<gene>
    <name evidence="7" type="ORF">MKZ38_006663</name>
</gene>
<proteinExistence type="predicted"/>
<dbReference type="PANTHER" id="PTHR46380:SF2">
    <property type="entry name" value="CYCLIN-D-BINDING MYB-LIKE TRANSCRIPTION FACTOR 1"/>
    <property type="match status" value="1"/>
</dbReference>
<evidence type="ECO:0000256" key="2">
    <source>
        <dbReference type="ARBA" id="ARBA00023125"/>
    </source>
</evidence>
<feature type="compositionally biased region" description="Basic residues" evidence="4">
    <location>
        <begin position="256"/>
        <end position="269"/>
    </location>
</feature>
<feature type="compositionally biased region" description="Basic and acidic residues" evidence="4">
    <location>
        <begin position="1441"/>
        <end position="1454"/>
    </location>
</feature>
<evidence type="ECO:0000313" key="7">
    <source>
        <dbReference type="EMBL" id="KAJ2905007.1"/>
    </source>
</evidence>
<feature type="compositionally biased region" description="Polar residues" evidence="4">
    <location>
        <begin position="385"/>
        <end position="400"/>
    </location>
</feature>
<feature type="domain" description="Myb-like" evidence="5">
    <location>
        <begin position="1226"/>
        <end position="1298"/>
    </location>
</feature>
<sequence>MGVSSSQVSKLESSNQPAQEEEHHPASKPTSSPTAAPASLSSPGRSFDDHFTSTVPETSVFLSSTIDTPQHSSGWSLPPPSRPPLPSISPPIAFDGSPAPSHSVPRLKAPLPNLQTTPLLASEDPVFTSPSSDAMGKSKAKKSALFNMVKEVTGANNTPRRGLADDETLVIETPHTSESQSRPKKSSSKKRNGKKGLLIAEEAHQDPNIEVPATPPTAKAKTQAKWSTINAGNDAHIPATQDEQPTPERVEMGKSERRRKPRSARKRKQEKPVSDHGSSSSSASSIPAEIPTPTRESTTPLYTRRIKGASMKKQIVSSQPQVPEVHKTSAVHAGKSPIPTKASDSVNRPSSRHFLLQDTARQAMMMVQGGAVHQKPQGSPKPEVYQSSDPTEKASGNPSGNRPDRTVTPTATQANASQDSSQDDIDGASETSTSEVLTAMDMKADPTPNNARMEAARNLKSERQLEVDSNTIQIAAHLGGASTEEEGDEESQSPGYDSNDINSAGIKADVHPGNPVTEESGEQSPLVENEIDSAAIKANIDPEDASTDAESDDQSWSPPPQPTFSTNIAEESDGEFAVRDSSVDIESDDPMINFADSIVLSSPDVSQFIDDQAGFDSQEGEGFESERTESPEELDDDLPGDVAFGMGNSDSEQDAPIPQQSAGEDDEEHSLPERSTKQKTSTKQRKGKTDFLVANDRSEQSFVALTEEPANPRPKTRDSTKKKRDKKRKKKRLSSPALSREELGNGDPDREEYEASPDPILYSRSSQNLEKEKPKKKRKNSAKVIESADGSIEHREAADDIPLIVSNVVQTPAKTTSRKRKEKKSKKRKSHDLPSDLPIDSSRLNDGGDNPKQAESPINAPQPVFISPPRANDLQHGEAASTIPGPSSQGGAESGRGSRRKPNGLHLSSRPGERDAANVEPEMNQNEGDPSIQAPRARKRRRSLDEETPTRSRRRKTRRGATVEEGQQPDQDNLEVLEFEKHLSEEQLELDATQDEMPDAEPLLSQGPEESPGSLESPPPANSKSSSRQRPRKQRAKPSIPESPTGEPVNVRELKEKATREVLPELPGGVSNDPPPRMKMKAAGAVTEAAKPVSLADGTFREGPFTDEEKAAFARVVETHRVNNYLTQFEVNQLVQDRPNDSDNHVRLWNAIIDAVRFRNKKKLVKYGRKNFHNFVARGKWTEDQDEELRRMTQKHGEGKWTVIAQEINRHPEDVRDRWRDYISCGRNRNVNAWSPEEETELIDNVVAALRKIQATMNKKGSISTGSIAKLLDWRGISTAIGGKRSRAQCSQKWERLSKNVDRNQDIEGIEEYLKADWRLQNARVEYGQMTMADKISIVKGILKANISREYKIRWKQCVPPRIRQRYSQQSLQLAWFRMKTRVPNYKNKPIVTICKRLIRMYDDDNESFADNEVEDDEFDSIAIRPFKSLEPTPQTPRRKKQEEGTTRTQRPKDNTLSTEFVQESDLEGDEPNTGYNGAGSVLEGASHVSDVDDGGKDSDHLRKGSIDLGDASVQGEIGAEEEPEDREGEDVEVHEQTPQSKSHRAKSKKLGKSVWELSPDMNFEASRSSAGKEGDVGLSTPKASGAAATGSQVNAASTGRTNKSKKLRSVQIPKRSREPVEDVAFRRVWGPESGTEAVPTPRKRRKKRYSME</sequence>
<feature type="domain" description="Myb-like" evidence="5">
    <location>
        <begin position="1173"/>
        <end position="1223"/>
    </location>
</feature>
<dbReference type="Proteomes" id="UP001201980">
    <property type="component" value="Unassembled WGS sequence"/>
</dbReference>
<evidence type="ECO:0000313" key="8">
    <source>
        <dbReference type="Proteomes" id="UP001201980"/>
    </source>
</evidence>
<feature type="compositionally biased region" description="Basic residues" evidence="4">
    <location>
        <begin position="816"/>
        <end position="830"/>
    </location>
</feature>
<evidence type="ECO:0000259" key="5">
    <source>
        <dbReference type="PROSITE" id="PS50090"/>
    </source>
</evidence>
<feature type="compositionally biased region" description="Polar residues" evidence="4">
    <location>
        <begin position="407"/>
        <end position="420"/>
    </location>
</feature>
<feature type="compositionally biased region" description="Basic residues" evidence="4">
    <location>
        <begin position="1642"/>
        <end position="1653"/>
    </location>
</feature>
<dbReference type="SMART" id="SM00717">
    <property type="entry name" value="SANT"/>
    <property type="match status" value="3"/>
</dbReference>
<dbReference type="PROSITE" id="PS51294">
    <property type="entry name" value="HTH_MYB"/>
    <property type="match status" value="1"/>
</dbReference>
<feature type="domain" description="HTH myb-type" evidence="6">
    <location>
        <begin position="1173"/>
        <end position="1227"/>
    </location>
</feature>
<feature type="compositionally biased region" description="Acidic residues" evidence="4">
    <location>
        <begin position="1519"/>
        <end position="1533"/>
    </location>
</feature>
<feature type="compositionally biased region" description="Basic and acidic residues" evidence="4">
    <location>
        <begin position="1490"/>
        <end position="1506"/>
    </location>
</feature>
<dbReference type="CDD" id="cd00167">
    <property type="entry name" value="SANT"/>
    <property type="match status" value="2"/>
</dbReference>
<dbReference type="GO" id="GO:0000976">
    <property type="term" value="F:transcription cis-regulatory region binding"/>
    <property type="evidence" value="ECO:0007669"/>
    <property type="project" value="TreeGrafter"/>
</dbReference>
<dbReference type="Pfam" id="PF13921">
    <property type="entry name" value="Myb_DNA-bind_6"/>
    <property type="match status" value="1"/>
</dbReference>
<dbReference type="SUPFAM" id="SSF46689">
    <property type="entry name" value="Homeodomain-like"/>
    <property type="match status" value="1"/>
</dbReference>
<dbReference type="InterPro" id="IPR009057">
    <property type="entry name" value="Homeodomain-like_sf"/>
</dbReference>
<dbReference type="PROSITE" id="PS50090">
    <property type="entry name" value="MYB_LIKE"/>
    <property type="match status" value="2"/>
</dbReference>
<feature type="compositionally biased region" description="Basic residues" evidence="4">
    <location>
        <begin position="1027"/>
        <end position="1036"/>
    </location>
</feature>
<feature type="compositionally biased region" description="Low complexity" evidence="4">
    <location>
        <begin position="27"/>
        <end position="43"/>
    </location>
</feature>
<feature type="compositionally biased region" description="Polar residues" evidence="4">
    <location>
        <begin position="52"/>
        <end position="71"/>
    </location>
</feature>
<evidence type="ECO:0000256" key="4">
    <source>
        <dbReference type="SAM" id="MobiDB-lite"/>
    </source>
</evidence>
<feature type="compositionally biased region" description="Acidic residues" evidence="4">
    <location>
        <begin position="541"/>
        <end position="553"/>
    </location>
</feature>
<feature type="compositionally biased region" description="Acidic residues" evidence="4">
    <location>
        <begin position="986"/>
        <end position="999"/>
    </location>
</feature>
<reference evidence="7" key="1">
    <citation type="submission" date="2022-07" db="EMBL/GenBank/DDBJ databases">
        <title>Draft genome sequence of Zalerion maritima ATCC 34329, a (micro)plastics degrading marine fungus.</title>
        <authorList>
            <person name="Paco A."/>
            <person name="Goncalves M.F.M."/>
            <person name="Rocha-Santos T.A.P."/>
            <person name="Alves A."/>
        </authorList>
    </citation>
    <scope>NUCLEOTIDE SEQUENCE</scope>
    <source>
        <strain evidence="7">ATCC 34329</strain>
    </source>
</reference>
<feature type="compositionally biased region" description="Basic and acidic residues" evidence="4">
    <location>
        <begin position="454"/>
        <end position="466"/>
    </location>
</feature>
<feature type="region of interest" description="Disordered" evidence="4">
    <location>
        <begin position="1"/>
        <end position="139"/>
    </location>
</feature>
<feature type="compositionally biased region" description="Polar residues" evidence="4">
    <location>
        <begin position="1590"/>
        <end position="1602"/>
    </location>
</feature>
<evidence type="ECO:0000259" key="6">
    <source>
        <dbReference type="PROSITE" id="PS51294"/>
    </source>
</evidence>
<feature type="compositionally biased region" description="Basic residues" evidence="4">
    <location>
        <begin position="720"/>
        <end position="733"/>
    </location>
</feature>
<keyword evidence="3" id="KW-0539">Nucleus</keyword>
<feature type="region of interest" description="Disordered" evidence="4">
    <location>
        <begin position="1421"/>
        <end position="1653"/>
    </location>
</feature>
<dbReference type="Gene3D" id="1.10.10.60">
    <property type="entry name" value="Homeodomain-like"/>
    <property type="match status" value="1"/>
</dbReference>
<feature type="compositionally biased region" description="Polar residues" evidence="4">
    <location>
        <begin position="492"/>
        <end position="502"/>
    </location>
</feature>
<feature type="compositionally biased region" description="Basic and acidic residues" evidence="4">
    <location>
        <begin position="1616"/>
        <end position="1626"/>
    </location>
</feature>
<evidence type="ECO:0000256" key="1">
    <source>
        <dbReference type="ARBA" id="ARBA00004123"/>
    </source>
</evidence>
<dbReference type="InterPro" id="IPR051651">
    <property type="entry name" value="DMTF1_DNA-bind_reg"/>
</dbReference>
<feature type="compositionally biased region" description="Low complexity" evidence="4">
    <location>
        <begin position="1007"/>
        <end position="1016"/>
    </location>
</feature>
<evidence type="ECO:0000256" key="3">
    <source>
        <dbReference type="ARBA" id="ARBA00023242"/>
    </source>
</evidence>
<comment type="subcellular location">
    <subcellularLocation>
        <location evidence="1">Nucleus</location>
    </subcellularLocation>
</comment>
<dbReference type="GO" id="GO:0005634">
    <property type="term" value="C:nucleus"/>
    <property type="evidence" value="ECO:0007669"/>
    <property type="project" value="UniProtKB-SubCell"/>
</dbReference>
<dbReference type="InterPro" id="IPR001005">
    <property type="entry name" value="SANT/Myb"/>
</dbReference>
<feature type="compositionally biased region" description="Basic residues" evidence="4">
    <location>
        <begin position="1542"/>
        <end position="1552"/>
    </location>
</feature>
<dbReference type="GO" id="GO:0003700">
    <property type="term" value="F:DNA-binding transcription factor activity"/>
    <property type="evidence" value="ECO:0007669"/>
    <property type="project" value="TreeGrafter"/>
</dbReference>
<keyword evidence="8" id="KW-1185">Reference proteome</keyword>
<organism evidence="7 8">
    <name type="scientific">Zalerion maritima</name>
    <dbReference type="NCBI Taxonomy" id="339359"/>
    <lineage>
        <taxon>Eukaryota</taxon>
        <taxon>Fungi</taxon>
        <taxon>Dikarya</taxon>
        <taxon>Ascomycota</taxon>
        <taxon>Pezizomycotina</taxon>
        <taxon>Sordariomycetes</taxon>
        <taxon>Lulworthiomycetidae</taxon>
        <taxon>Lulworthiales</taxon>
        <taxon>Lulworthiaceae</taxon>
        <taxon>Zalerion</taxon>
    </lineage>
</organism>
<name>A0AAD5RXD7_9PEZI</name>
<protein>
    <submittedName>
        <fullName evidence="7">Multidrug resistance-associated protein</fullName>
    </submittedName>
</protein>
<feature type="compositionally biased region" description="Pro residues" evidence="4">
    <location>
        <begin position="77"/>
        <end position="89"/>
    </location>
</feature>
<accession>A0AAD5RXD7</accession>
<feature type="region of interest" description="Disordered" evidence="4">
    <location>
        <begin position="151"/>
        <end position="588"/>
    </location>
</feature>
<feature type="compositionally biased region" description="Basic and acidic residues" evidence="4">
    <location>
        <begin position="246"/>
        <end position="255"/>
    </location>
</feature>
<feature type="compositionally biased region" description="Low complexity" evidence="4">
    <location>
        <begin position="216"/>
        <end position="225"/>
    </location>
</feature>
<dbReference type="EMBL" id="JAKWBI020000040">
    <property type="protein sequence ID" value="KAJ2905007.1"/>
    <property type="molecule type" value="Genomic_DNA"/>
</dbReference>
<dbReference type="PANTHER" id="PTHR46380">
    <property type="entry name" value="CYCLIN-D-BINDING MYB-LIKE TRANSCRIPTION FACTOR 1"/>
    <property type="match status" value="1"/>
</dbReference>
<dbReference type="InterPro" id="IPR017930">
    <property type="entry name" value="Myb_dom"/>
</dbReference>
<keyword evidence="2" id="KW-0238">DNA-binding</keyword>
<feature type="region of interest" description="Disordered" evidence="4">
    <location>
        <begin position="609"/>
        <end position="1077"/>
    </location>
</feature>
<feature type="compositionally biased region" description="Low complexity" evidence="4">
    <location>
        <begin position="1"/>
        <end position="14"/>
    </location>
</feature>
<comment type="caution">
    <text evidence="7">The sequence shown here is derived from an EMBL/GenBank/DDBJ whole genome shotgun (WGS) entry which is preliminary data.</text>
</comment>
<feature type="compositionally biased region" description="Basic and acidic residues" evidence="4">
    <location>
        <begin position="1050"/>
        <end position="1063"/>
    </location>
</feature>